<accession>K5WFK4</accession>
<dbReference type="InParanoid" id="K5WFK4"/>
<organism evidence="1 2">
    <name type="scientific">Phanerochaete carnosa (strain HHB-10118-sp)</name>
    <name type="common">White-rot fungus</name>
    <name type="synonym">Peniophora carnosa</name>
    <dbReference type="NCBI Taxonomy" id="650164"/>
    <lineage>
        <taxon>Eukaryota</taxon>
        <taxon>Fungi</taxon>
        <taxon>Dikarya</taxon>
        <taxon>Basidiomycota</taxon>
        <taxon>Agaricomycotina</taxon>
        <taxon>Agaricomycetes</taxon>
        <taxon>Polyporales</taxon>
        <taxon>Phanerochaetaceae</taxon>
        <taxon>Phanerochaete</taxon>
    </lineage>
</organism>
<evidence type="ECO:0000313" key="1">
    <source>
        <dbReference type="EMBL" id="EKM48962.1"/>
    </source>
</evidence>
<dbReference type="KEGG" id="pco:PHACADRAFT_265956"/>
<dbReference type="GeneID" id="18919259"/>
<dbReference type="HOGENOM" id="CLU_2904917_0_0_1"/>
<dbReference type="EMBL" id="JH930618">
    <property type="protein sequence ID" value="EKM48962.1"/>
    <property type="molecule type" value="Genomic_DNA"/>
</dbReference>
<proteinExistence type="predicted"/>
<dbReference type="AlphaFoldDB" id="K5WFK4"/>
<protein>
    <submittedName>
        <fullName evidence="1">Uncharacterized protein</fullName>
    </submittedName>
</protein>
<sequence>MSMPGLWSASAGLAKSQLSRPEHIFSAWRSQHRSIWPKMLTSQGAYRVVCKLPTSTQDGAWL</sequence>
<dbReference type="Proteomes" id="UP000008370">
    <property type="component" value="Unassembled WGS sequence"/>
</dbReference>
<evidence type="ECO:0000313" key="2">
    <source>
        <dbReference type="Proteomes" id="UP000008370"/>
    </source>
</evidence>
<reference evidence="1 2" key="1">
    <citation type="journal article" date="2012" name="BMC Genomics">
        <title>Comparative genomics of the white-rot fungi, Phanerochaete carnosa and P. chrysosporium, to elucidate the genetic basis of the distinct wood types they colonize.</title>
        <authorList>
            <person name="Suzuki H."/>
            <person name="MacDonald J."/>
            <person name="Syed K."/>
            <person name="Salamov A."/>
            <person name="Hori C."/>
            <person name="Aerts A."/>
            <person name="Henrissat B."/>
            <person name="Wiebenga A."/>
            <person name="vanKuyk P.A."/>
            <person name="Barry K."/>
            <person name="Lindquist E."/>
            <person name="LaButti K."/>
            <person name="Lapidus A."/>
            <person name="Lucas S."/>
            <person name="Coutinho P."/>
            <person name="Gong Y."/>
            <person name="Samejima M."/>
            <person name="Mahadevan R."/>
            <person name="Abou-Zaid M."/>
            <person name="de Vries R.P."/>
            <person name="Igarashi K."/>
            <person name="Yadav J.S."/>
            <person name="Grigoriev I.V."/>
            <person name="Master E.R."/>
        </authorList>
    </citation>
    <scope>NUCLEOTIDE SEQUENCE [LARGE SCALE GENOMIC DNA]</scope>
    <source>
        <strain evidence="1 2">HHB-10118-sp</strain>
    </source>
</reference>
<name>K5WFK4_PHACS</name>
<gene>
    <name evidence="1" type="ORF">PHACADRAFT_265956</name>
</gene>
<keyword evidence="2" id="KW-1185">Reference proteome</keyword>
<dbReference type="RefSeq" id="XP_007402487.1">
    <property type="nucleotide sequence ID" value="XM_007402425.1"/>
</dbReference>